<dbReference type="InterPro" id="IPR015270">
    <property type="entry name" value="RDM1_plant"/>
</dbReference>
<dbReference type="InterPro" id="IPR036319">
    <property type="entry name" value="RDM1_sf"/>
</dbReference>
<keyword evidence="3" id="KW-1185">Reference proteome</keyword>
<dbReference type="HOGENOM" id="CLU_922591_0_0_1"/>
<proteinExistence type="predicted"/>
<dbReference type="Proteomes" id="UP000026915">
    <property type="component" value="Chromosome 10"/>
</dbReference>
<dbReference type="InParanoid" id="A0A061FLJ5"/>
<dbReference type="EMBL" id="CM001888">
    <property type="protein sequence ID" value="EOY18150.1"/>
    <property type="molecule type" value="Genomic_DNA"/>
</dbReference>
<dbReference type="GO" id="GO:0000419">
    <property type="term" value="C:RNA polymerase V complex"/>
    <property type="evidence" value="ECO:0000318"/>
    <property type="project" value="GO_Central"/>
</dbReference>
<feature type="compositionally biased region" description="Basic and acidic residues" evidence="1">
    <location>
        <begin position="27"/>
        <end position="36"/>
    </location>
</feature>
<name>A0A061FLJ5_THECC</name>
<dbReference type="Gene3D" id="1.20.120.690">
    <property type="entry name" value="RDM1 protein domain"/>
    <property type="match status" value="1"/>
</dbReference>
<reference evidence="2 3" key="1">
    <citation type="journal article" date="2013" name="Genome Biol.">
        <title>The genome sequence of the most widely cultivated cacao type and its use to identify candidate genes regulating pod color.</title>
        <authorList>
            <person name="Motamayor J.C."/>
            <person name="Mockaitis K."/>
            <person name="Schmutz J."/>
            <person name="Haiminen N."/>
            <person name="Iii D.L."/>
            <person name="Cornejo O."/>
            <person name="Findley S.D."/>
            <person name="Zheng P."/>
            <person name="Utro F."/>
            <person name="Royaert S."/>
            <person name="Saski C."/>
            <person name="Jenkins J."/>
            <person name="Podicheti R."/>
            <person name="Zhao M."/>
            <person name="Scheffler B.E."/>
            <person name="Stack J.C."/>
            <person name="Feltus F.A."/>
            <person name="Mustiga G.M."/>
            <person name="Amores F."/>
            <person name="Phillips W."/>
            <person name="Marelli J.P."/>
            <person name="May G.D."/>
            <person name="Shapiro H."/>
            <person name="Ma J."/>
            <person name="Bustamante C.D."/>
            <person name="Schnell R.J."/>
            <person name="Main D."/>
            <person name="Gilbert D."/>
            <person name="Parida L."/>
            <person name="Kuhn D.N."/>
        </authorList>
    </citation>
    <scope>NUCLEOTIDE SEQUENCE [LARGE SCALE GENOMIC DNA]</scope>
    <source>
        <strain evidence="3">cv. Matina 1-6</strain>
    </source>
</reference>
<dbReference type="PANTHER" id="PTHR36366:SF3">
    <property type="entry name" value="PROTEIN RDM1"/>
    <property type="match status" value="1"/>
</dbReference>
<sequence>MLKRFHPVKDDHLLRSDSETESDDNNLDDHVHGENLHRKRNNREKTIEKECKNSNEKEITLDNGNNSQDMEDGFKEEPENIVMKDAKEYQEYMKQLPVPDALELSSSLVLPFITWQGLAESMKHKYEQPLHYLTHILLRQWDESRDSTKNNESIKPIGNVIHPTPIYSAMNEMENNHQRKKKTIALSFQSLAVMAKARGRPRRTSSSSSHARQWSPLTLATLRNMRERPCQKCHTRKPGSTVTYRDQSDHGYGWLLPGWVAEERRMLTGRLYTYYYDPWGRLYNTKREVLYRWAVCGLVLVE</sequence>
<feature type="compositionally biased region" description="Basic and acidic residues" evidence="1">
    <location>
        <begin position="7"/>
        <end position="18"/>
    </location>
</feature>
<protein>
    <submittedName>
        <fullName evidence="2">Uncharacterized protein</fullName>
    </submittedName>
</protein>
<feature type="region of interest" description="Disordered" evidence="1">
    <location>
        <begin position="1"/>
        <end position="48"/>
    </location>
</feature>
<dbReference type="GO" id="GO:0080188">
    <property type="term" value="P:gene silencing by siRNA-directed DNA methylation"/>
    <property type="evidence" value="ECO:0007669"/>
    <property type="project" value="InterPro"/>
</dbReference>
<accession>A0A061FLJ5</accession>
<dbReference type="PANTHER" id="PTHR36366">
    <property type="entry name" value="PROTEIN RDM1"/>
    <property type="match status" value="1"/>
</dbReference>
<evidence type="ECO:0000313" key="2">
    <source>
        <dbReference type="EMBL" id="EOY18150.1"/>
    </source>
</evidence>
<evidence type="ECO:0000313" key="3">
    <source>
        <dbReference type="Proteomes" id="UP000026915"/>
    </source>
</evidence>
<dbReference type="Pfam" id="PF09187">
    <property type="entry name" value="RdDM_RDM1"/>
    <property type="match status" value="1"/>
</dbReference>
<dbReference type="eggNOG" id="ENOG502SW8Q">
    <property type="taxonomic scope" value="Eukaryota"/>
</dbReference>
<evidence type="ECO:0000256" key="1">
    <source>
        <dbReference type="SAM" id="MobiDB-lite"/>
    </source>
</evidence>
<dbReference type="SUPFAM" id="SSF109920">
    <property type="entry name" value="Hypothetical protein At3g22680"/>
    <property type="match status" value="1"/>
</dbReference>
<dbReference type="AlphaFoldDB" id="A0A061FLJ5"/>
<gene>
    <name evidence="2" type="ORF">TCM_042767</name>
</gene>
<organism evidence="2 3">
    <name type="scientific">Theobroma cacao</name>
    <name type="common">Cacao</name>
    <name type="synonym">Cocoa</name>
    <dbReference type="NCBI Taxonomy" id="3641"/>
    <lineage>
        <taxon>Eukaryota</taxon>
        <taxon>Viridiplantae</taxon>
        <taxon>Streptophyta</taxon>
        <taxon>Embryophyta</taxon>
        <taxon>Tracheophyta</taxon>
        <taxon>Spermatophyta</taxon>
        <taxon>Magnoliopsida</taxon>
        <taxon>eudicotyledons</taxon>
        <taxon>Gunneridae</taxon>
        <taxon>Pentapetalae</taxon>
        <taxon>rosids</taxon>
        <taxon>malvids</taxon>
        <taxon>Malvales</taxon>
        <taxon>Malvaceae</taxon>
        <taxon>Byttnerioideae</taxon>
        <taxon>Theobroma</taxon>
    </lineage>
</organism>
<dbReference type="Gramene" id="EOY18150">
    <property type="protein sequence ID" value="EOY18150"/>
    <property type="gene ID" value="TCM_042767"/>
</dbReference>
<dbReference type="STRING" id="3641.A0A061FLJ5"/>